<protein>
    <submittedName>
        <fullName evidence="1">Uncharacterized protein</fullName>
    </submittedName>
</protein>
<feature type="non-terminal residue" evidence="1">
    <location>
        <position position="1"/>
    </location>
</feature>
<dbReference type="Proteomes" id="UP001284033">
    <property type="component" value="Unassembled WGS sequence"/>
</dbReference>
<accession>A0AAP6HI48</accession>
<reference evidence="1" key="1">
    <citation type="submission" date="2023-01" db="EMBL/GenBank/DDBJ databases">
        <title>Genome-based studies on antimicrobial resistance profiles of Riemerella anatipestifer in China, 1994 to 2021.</title>
        <authorList>
            <person name="Yang Z."/>
            <person name="Zhu D."/>
        </authorList>
    </citation>
    <scope>NUCLEOTIDE SEQUENCE</scope>
    <source>
        <strain evidence="1">RCAD1218</strain>
    </source>
</reference>
<organism evidence="1 2">
    <name type="scientific">Riemerella anatipestifer</name>
    <name type="common">Moraxella anatipestifer</name>
    <dbReference type="NCBI Taxonomy" id="34085"/>
    <lineage>
        <taxon>Bacteria</taxon>
        <taxon>Pseudomonadati</taxon>
        <taxon>Bacteroidota</taxon>
        <taxon>Flavobacteriia</taxon>
        <taxon>Flavobacteriales</taxon>
        <taxon>Weeksellaceae</taxon>
        <taxon>Riemerella</taxon>
    </lineage>
</organism>
<evidence type="ECO:0000313" key="2">
    <source>
        <dbReference type="Proteomes" id="UP001284033"/>
    </source>
</evidence>
<name>A0AAP6HI48_RIEAN</name>
<proteinExistence type="predicted"/>
<dbReference type="EMBL" id="JAQZHK010000018">
    <property type="protein sequence ID" value="MDY3513715.1"/>
    <property type="molecule type" value="Genomic_DNA"/>
</dbReference>
<sequence>VRRADVQTLSLVLLMNFSNRLKLCAPKPARTQSPKTLAAISNKTMDNQINRNEFEIVFQGEKHEIDATILANTIKNFDILVNEINKELNPEFPLQLKVKTFEEGSFEILFALFAEPAVRDTVFSVLQKDNIEFAGTVISSIADLLSIKKFLGGEKPKNVEKTGDNITKIENNSGEIKLVNSKSGDLIFNNPVVNVTINNTFNSIDTDKDVTGLKFVADLNKKQIEFPKKLFKELSENRLDLQEEVNQIDDEKRLVTKQNEPLSIFKIVFDENNKWQFLNKLGHKISAKIKDRNFFERMKRNEVYFGFGDVMIVDMEIVQEFNEIAKAYENKSYTITNIREIKHNDRIGKLGF</sequence>
<gene>
    <name evidence="1" type="ORF">PG303_10885</name>
</gene>
<evidence type="ECO:0000313" key="1">
    <source>
        <dbReference type="EMBL" id="MDY3513715.1"/>
    </source>
</evidence>
<dbReference type="AlphaFoldDB" id="A0AAP6HI48"/>
<comment type="caution">
    <text evidence="1">The sequence shown here is derived from an EMBL/GenBank/DDBJ whole genome shotgun (WGS) entry which is preliminary data.</text>
</comment>